<protein>
    <submittedName>
        <fullName evidence="1">Uncharacterized protein</fullName>
    </submittedName>
</protein>
<gene>
    <name evidence="1" type="ORF">FF100_04700</name>
</gene>
<organism evidence="1 2">
    <name type="scientific">Methylobacterium terricola</name>
    <dbReference type="NCBI Taxonomy" id="2583531"/>
    <lineage>
        <taxon>Bacteria</taxon>
        <taxon>Pseudomonadati</taxon>
        <taxon>Pseudomonadota</taxon>
        <taxon>Alphaproteobacteria</taxon>
        <taxon>Hyphomicrobiales</taxon>
        <taxon>Methylobacteriaceae</taxon>
        <taxon>Methylobacterium</taxon>
    </lineage>
</organism>
<comment type="caution">
    <text evidence="1">The sequence shown here is derived from an EMBL/GenBank/DDBJ whole genome shotgun (WGS) entry which is preliminary data.</text>
</comment>
<evidence type="ECO:0000313" key="2">
    <source>
        <dbReference type="Proteomes" id="UP000305267"/>
    </source>
</evidence>
<dbReference type="RefSeq" id="WP_139034422.1">
    <property type="nucleotide sequence ID" value="NZ_VDDA01000002.1"/>
</dbReference>
<evidence type="ECO:0000313" key="1">
    <source>
        <dbReference type="EMBL" id="TNC14881.1"/>
    </source>
</evidence>
<accession>A0A5C4LN58</accession>
<proteinExistence type="predicted"/>
<dbReference type="AlphaFoldDB" id="A0A5C4LN58"/>
<sequence length="122" mass="13310">MTSLAFEAAEGLKQLAEPIPAGDKIKAQINRAARAAGLSYARAWGIWYGKARRIDAHELEAIRAAKIRREKEASYELESIASDFEALAQRMSRVAALSSGQDADRARVLGDRIRRLASGAGR</sequence>
<dbReference type="EMBL" id="VDDA01000002">
    <property type="protein sequence ID" value="TNC14881.1"/>
    <property type="molecule type" value="Genomic_DNA"/>
</dbReference>
<dbReference type="Proteomes" id="UP000305267">
    <property type="component" value="Unassembled WGS sequence"/>
</dbReference>
<name>A0A5C4LN58_9HYPH</name>
<reference evidence="1 2" key="1">
    <citation type="submission" date="2019-06" db="EMBL/GenBank/DDBJ databases">
        <title>Genome of Methylobacterium sp. 17Sr1-39.</title>
        <authorList>
            <person name="Seo T."/>
        </authorList>
    </citation>
    <scope>NUCLEOTIDE SEQUENCE [LARGE SCALE GENOMIC DNA]</scope>
    <source>
        <strain evidence="1 2">17Sr1-39</strain>
    </source>
</reference>
<dbReference type="OrthoDB" id="8456505at2"/>
<keyword evidence="2" id="KW-1185">Reference proteome</keyword>